<dbReference type="GO" id="GO:0043248">
    <property type="term" value="P:proteasome assembly"/>
    <property type="evidence" value="ECO:0007669"/>
    <property type="project" value="InterPro"/>
</dbReference>
<protein>
    <recommendedName>
        <fullName evidence="4">ARM repeat superfamily protein</fullName>
    </recommendedName>
</protein>
<proteinExistence type="predicted"/>
<sequence>MIGRLRPLSDLDRHGRRVGPTRASDRHATPPSHAASTRGATDSVEITTSGVPSRAAASAFALPVLEFVSLSASATRVSPQASRRWRRRRWSPARWKRCSGRQRRAHGDDTVRQFLEQYPLPKLLGVRLMYLGWMKLLPHAWTKYFLRDMEHHFCQAMAFIQAGLLANSKNTRQLACKAVIHLLDKAGDSAVVVDTFVQHNLYPLLMNCLTEGDEEISAISLDGIKRLAQIPKGIEIIFPPNGQGSVQLHKVAAQSSSMARIRILSLIAKLFAVSTYTATAIYDSNLLSLFEDEIKDRRDMLKTLSALEVLYELVEHPHSNIFLLKTNLLQLMVDVINDSSADSIVRSRATLISGRLLSSADAFTTIDRNCVANLLLAIDKLLKMEESQNTDETESALEALGLIGTTSAGACLLLTDSSNAARHVVEASFGRQGRGKQLAALHAFGSISGVDRQEDQIKLDNQAEERLKRFVYTTARNSPKLTPSALLLSVLQQDPDIRITVSSTCLLKLEPVWNTGSIPDFSWDLTISRGTPGYRVISGLVAREWCLMEICSKLDIINLVTDPKMEMTKLGMEARHDCCLAISKALSSSHLLHEPSLSELIGKLNEAVKRGPYLSERKRVEPQPVVVPAESLKRGLLEWAARILTRDLWL</sequence>
<dbReference type="PANTHER" id="PTHR13554">
    <property type="entry name" value="26S PROTEASOME NON-ATPASE REGULATORY SUBUNIT 5-RELATED"/>
    <property type="match status" value="1"/>
</dbReference>
<evidence type="ECO:0008006" key="4">
    <source>
        <dbReference type="Google" id="ProtNLM"/>
    </source>
</evidence>
<dbReference type="OMA" id="WRSARHY"/>
<dbReference type="SUPFAM" id="SSF48371">
    <property type="entry name" value="ARM repeat"/>
    <property type="match status" value="1"/>
</dbReference>
<dbReference type="EnsemblPlants" id="ORUFI05G27160.2">
    <property type="protein sequence ID" value="ORUFI05G27160.2"/>
    <property type="gene ID" value="ORUFI05G27160"/>
</dbReference>
<dbReference type="Pfam" id="PF10508">
    <property type="entry name" value="Proteasom_PSMB"/>
    <property type="match status" value="1"/>
</dbReference>
<feature type="compositionally biased region" description="Polar residues" evidence="1">
    <location>
        <begin position="34"/>
        <end position="46"/>
    </location>
</feature>
<feature type="region of interest" description="Disordered" evidence="1">
    <location>
        <begin position="1"/>
        <end position="46"/>
    </location>
</feature>
<reference evidence="2" key="2">
    <citation type="submission" date="2015-06" db="UniProtKB">
        <authorList>
            <consortium name="EnsemblPlants"/>
        </authorList>
    </citation>
    <scope>IDENTIFICATION</scope>
</reference>
<evidence type="ECO:0000256" key="1">
    <source>
        <dbReference type="SAM" id="MobiDB-lite"/>
    </source>
</evidence>
<dbReference type="STRING" id="4529.A0A0E0PR22"/>
<evidence type="ECO:0000313" key="3">
    <source>
        <dbReference type="Proteomes" id="UP000008022"/>
    </source>
</evidence>
<dbReference type="AlphaFoldDB" id="A0A0E0PR22"/>
<dbReference type="Gramene" id="ORUFI05G27160.2">
    <property type="protein sequence ID" value="ORUFI05G27160.2"/>
    <property type="gene ID" value="ORUFI05G27160"/>
</dbReference>
<dbReference type="InterPro" id="IPR016024">
    <property type="entry name" value="ARM-type_fold"/>
</dbReference>
<dbReference type="InterPro" id="IPR011989">
    <property type="entry name" value="ARM-like"/>
</dbReference>
<dbReference type="eggNOG" id="KOG4413">
    <property type="taxonomic scope" value="Eukaryota"/>
</dbReference>
<dbReference type="InterPro" id="IPR019538">
    <property type="entry name" value="PSMD5"/>
</dbReference>
<keyword evidence="3" id="KW-1185">Reference proteome</keyword>
<dbReference type="PANTHER" id="PTHR13554:SF10">
    <property type="entry name" value="26S PROTEASOME NON-ATPASE REGULATORY SUBUNIT 5"/>
    <property type="match status" value="1"/>
</dbReference>
<dbReference type="Proteomes" id="UP000008022">
    <property type="component" value="Unassembled WGS sequence"/>
</dbReference>
<accession>A0A0E0PR22</accession>
<dbReference type="GO" id="GO:0005829">
    <property type="term" value="C:cytosol"/>
    <property type="evidence" value="ECO:0007669"/>
    <property type="project" value="TreeGrafter"/>
</dbReference>
<evidence type="ECO:0000313" key="2">
    <source>
        <dbReference type="EnsemblPlants" id="ORUFI05G27160.2"/>
    </source>
</evidence>
<organism evidence="2 3">
    <name type="scientific">Oryza rufipogon</name>
    <name type="common">Brownbeard rice</name>
    <name type="synonym">Asian wild rice</name>
    <dbReference type="NCBI Taxonomy" id="4529"/>
    <lineage>
        <taxon>Eukaryota</taxon>
        <taxon>Viridiplantae</taxon>
        <taxon>Streptophyta</taxon>
        <taxon>Embryophyta</taxon>
        <taxon>Tracheophyta</taxon>
        <taxon>Spermatophyta</taxon>
        <taxon>Magnoliopsida</taxon>
        <taxon>Liliopsida</taxon>
        <taxon>Poales</taxon>
        <taxon>Poaceae</taxon>
        <taxon>BOP clade</taxon>
        <taxon>Oryzoideae</taxon>
        <taxon>Oryzeae</taxon>
        <taxon>Oryzinae</taxon>
        <taxon>Oryza</taxon>
    </lineage>
</organism>
<dbReference type="Gene3D" id="1.25.10.10">
    <property type="entry name" value="Leucine-rich Repeat Variant"/>
    <property type="match status" value="1"/>
</dbReference>
<name>A0A0E0PR22_ORYRU</name>
<reference evidence="3" key="1">
    <citation type="submission" date="2013-06" db="EMBL/GenBank/DDBJ databases">
        <authorList>
            <person name="Zhao Q."/>
        </authorList>
    </citation>
    <scope>NUCLEOTIDE SEQUENCE</scope>
    <source>
        <strain evidence="3">cv. W1943</strain>
    </source>
</reference>